<dbReference type="Gramene" id="ONK70634">
    <property type="protein sequence ID" value="ONK70634"/>
    <property type="gene ID" value="A4U43_C05F35780"/>
</dbReference>
<keyword evidence="3" id="KW-1185">Reference proteome</keyword>
<protein>
    <recommendedName>
        <fullName evidence="4">DUF599 domain-containing protein</fullName>
    </recommendedName>
</protein>
<evidence type="ECO:0000256" key="1">
    <source>
        <dbReference type="SAM" id="Phobius"/>
    </source>
</evidence>
<gene>
    <name evidence="2" type="ORF">A4U43_C05F35780</name>
</gene>
<keyword evidence="1" id="KW-0812">Transmembrane</keyword>
<reference evidence="3" key="1">
    <citation type="journal article" date="2017" name="Nat. Commun.">
        <title>The asparagus genome sheds light on the origin and evolution of a young Y chromosome.</title>
        <authorList>
            <person name="Harkess A."/>
            <person name="Zhou J."/>
            <person name="Xu C."/>
            <person name="Bowers J.E."/>
            <person name="Van der Hulst R."/>
            <person name="Ayyampalayam S."/>
            <person name="Mercati F."/>
            <person name="Riccardi P."/>
            <person name="McKain M.R."/>
            <person name="Kakrana A."/>
            <person name="Tang H."/>
            <person name="Ray J."/>
            <person name="Groenendijk J."/>
            <person name="Arikit S."/>
            <person name="Mathioni S.M."/>
            <person name="Nakano M."/>
            <person name="Shan H."/>
            <person name="Telgmann-Rauber A."/>
            <person name="Kanno A."/>
            <person name="Yue Z."/>
            <person name="Chen H."/>
            <person name="Li W."/>
            <person name="Chen Y."/>
            <person name="Xu X."/>
            <person name="Zhang Y."/>
            <person name="Luo S."/>
            <person name="Chen H."/>
            <person name="Gao J."/>
            <person name="Mao Z."/>
            <person name="Pires J.C."/>
            <person name="Luo M."/>
            <person name="Kudrna D."/>
            <person name="Wing R.A."/>
            <person name="Meyers B.C."/>
            <person name="Yi K."/>
            <person name="Kong H."/>
            <person name="Lavrijsen P."/>
            <person name="Sunseri F."/>
            <person name="Falavigna A."/>
            <person name="Ye Y."/>
            <person name="Leebens-Mack J.H."/>
            <person name="Chen G."/>
        </authorList>
    </citation>
    <scope>NUCLEOTIDE SEQUENCE [LARGE SCALE GENOMIC DNA]</scope>
    <source>
        <strain evidence="3">cv. DH0086</strain>
    </source>
</reference>
<keyword evidence="1" id="KW-0472">Membrane</keyword>
<dbReference type="PANTHER" id="PTHR31881">
    <property type="match status" value="1"/>
</dbReference>
<dbReference type="OMA" id="SIRIMNQ"/>
<dbReference type="PANTHER" id="PTHR31881:SF6">
    <property type="entry name" value="OS09G0494600 PROTEIN"/>
    <property type="match status" value="1"/>
</dbReference>
<organism evidence="2 3">
    <name type="scientific">Asparagus officinalis</name>
    <name type="common">Garden asparagus</name>
    <dbReference type="NCBI Taxonomy" id="4686"/>
    <lineage>
        <taxon>Eukaryota</taxon>
        <taxon>Viridiplantae</taxon>
        <taxon>Streptophyta</taxon>
        <taxon>Embryophyta</taxon>
        <taxon>Tracheophyta</taxon>
        <taxon>Spermatophyta</taxon>
        <taxon>Magnoliopsida</taxon>
        <taxon>Liliopsida</taxon>
        <taxon>Asparagales</taxon>
        <taxon>Asparagaceae</taxon>
        <taxon>Asparagoideae</taxon>
        <taxon>Asparagus</taxon>
    </lineage>
</organism>
<evidence type="ECO:0000313" key="2">
    <source>
        <dbReference type="EMBL" id="ONK70634.1"/>
    </source>
</evidence>
<dbReference type="OrthoDB" id="761598at2759"/>
<sequence>MEWRAGYLDMILVPLGITLCSVYHVWLWRVIKSRPHTTDVGVNSAAQRRWAVAMIEENGKKHMVVVQSIRNAIMASTLMATTSILLCTGLAAILSSTYSVKKPLNSSLYGAHQDFMIYLKFVTLLFVFLLTFICYTLSIRIMNQACFLINIPNIGDEHERDPAITVGYICDTLNKGFLLHGVGNRLFYAAIPLLLWMLGPSLVFCCYLIMLPMFYATDIVRASDAEEEPRKIYTGV</sequence>
<proteinExistence type="predicted"/>
<dbReference type="EMBL" id="CM007385">
    <property type="protein sequence ID" value="ONK70634.1"/>
    <property type="molecule type" value="Genomic_DNA"/>
</dbReference>
<dbReference type="InterPro" id="IPR006747">
    <property type="entry name" value="DUF599"/>
</dbReference>
<dbReference type="AlphaFoldDB" id="A0A5P1EXP9"/>
<evidence type="ECO:0008006" key="4">
    <source>
        <dbReference type="Google" id="ProtNLM"/>
    </source>
</evidence>
<accession>A0A5P1EXP9</accession>
<feature type="transmembrane region" description="Helical" evidence="1">
    <location>
        <begin position="72"/>
        <end position="95"/>
    </location>
</feature>
<dbReference type="Pfam" id="PF04654">
    <property type="entry name" value="DUF599"/>
    <property type="match status" value="1"/>
</dbReference>
<feature type="transmembrane region" description="Helical" evidence="1">
    <location>
        <begin position="6"/>
        <end position="26"/>
    </location>
</feature>
<feature type="transmembrane region" description="Helical" evidence="1">
    <location>
        <begin position="115"/>
        <end position="137"/>
    </location>
</feature>
<name>A0A5P1EXP9_ASPOF</name>
<evidence type="ECO:0000313" key="3">
    <source>
        <dbReference type="Proteomes" id="UP000243459"/>
    </source>
</evidence>
<keyword evidence="1" id="KW-1133">Transmembrane helix</keyword>
<feature type="transmembrane region" description="Helical" evidence="1">
    <location>
        <begin position="186"/>
        <end position="210"/>
    </location>
</feature>
<dbReference type="Proteomes" id="UP000243459">
    <property type="component" value="Chromosome 5"/>
</dbReference>